<dbReference type="GO" id="GO:0006629">
    <property type="term" value="P:lipid metabolic process"/>
    <property type="evidence" value="ECO:0007669"/>
    <property type="project" value="InterPro"/>
</dbReference>
<keyword evidence="3" id="KW-1185">Reference proteome</keyword>
<dbReference type="PANTHER" id="PTHR46211">
    <property type="entry name" value="GLYCEROPHOSPHORYL DIESTER PHOSPHODIESTERASE"/>
    <property type="match status" value="1"/>
</dbReference>
<proteinExistence type="predicted"/>
<dbReference type="EMBL" id="FXAH01000017">
    <property type="protein sequence ID" value="SMF72596.1"/>
    <property type="molecule type" value="Genomic_DNA"/>
</dbReference>
<dbReference type="GO" id="GO:0008081">
    <property type="term" value="F:phosphoric diester hydrolase activity"/>
    <property type="evidence" value="ECO:0007669"/>
    <property type="project" value="InterPro"/>
</dbReference>
<dbReference type="OrthoDB" id="9795622at2"/>
<dbReference type="RefSeq" id="WP_085229940.1">
    <property type="nucleotide sequence ID" value="NZ_BSQD01000015.1"/>
</dbReference>
<gene>
    <name evidence="2" type="ORF">SAMN06295900_11725</name>
</gene>
<organism evidence="2 3">
    <name type="scientific">Trinickia caryophylli</name>
    <name type="common">Paraburkholderia caryophylli</name>
    <dbReference type="NCBI Taxonomy" id="28094"/>
    <lineage>
        <taxon>Bacteria</taxon>
        <taxon>Pseudomonadati</taxon>
        <taxon>Pseudomonadota</taxon>
        <taxon>Betaproteobacteria</taxon>
        <taxon>Burkholderiales</taxon>
        <taxon>Burkholderiaceae</taxon>
        <taxon>Trinickia</taxon>
    </lineage>
</organism>
<reference evidence="3" key="1">
    <citation type="submission" date="2017-04" db="EMBL/GenBank/DDBJ databases">
        <authorList>
            <person name="Varghese N."/>
            <person name="Submissions S."/>
        </authorList>
    </citation>
    <scope>NUCLEOTIDE SEQUENCE [LARGE SCALE GENOMIC DNA]</scope>
    <source>
        <strain evidence="3">Ballard 720</strain>
    </source>
</reference>
<evidence type="ECO:0000313" key="2">
    <source>
        <dbReference type="EMBL" id="SMF72596.1"/>
    </source>
</evidence>
<sequence length="316" mass="34286">MKRPNRAKPLSITLHRLAQCLFMSLFMSLLLGQAWAGPLIVAHRGGTGDAPENTLPAFAEALDHHADALWMTVQITRDGVPVLYRPADLASLTDGHGRLDQIDFAELRKLNAGFSFGRKDAAGQLAHPYRDAPIPIPTLREALDAVPPSVPIMLDMKQAPAAPLVEAVAKVLDETRSWQRVRLYSTDVAATALMRAMPRAQVFESRDATRMRLVQLAMNGACDSPPAPGTWAGIEFHRQLEVIERYTLGAGVSKVDAHWWTPAAVQCFKSRGDVHLVVFGVETPADYAAAAALGVDAVMTDSPERLAATLRTTAAK</sequence>
<dbReference type="Proteomes" id="UP000192911">
    <property type="component" value="Unassembled WGS sequence"/>
</dbReference>
<dbReference type="PANTHER" id="PTHR46211:SF10">
    <property type="entry name" value="EXPORTED PROTEIN"/>
    <property type="match status" value="1"/>
</dbReference>
<dbReference type="PROSITE" id="PS51704">
    <property type="entry name" value="GP_PDE"/>
    <property type="match status" value="1"/>
</dbReference>
<dbReference type="STRING" id="28094.SAMN06295900_11725"/>
<dbReference type="Gene3D" id="3.20.20.190">
    <property type="entry name" value="Phosphatidylinositol (PI) phosphodiesterase"/>
    <property type="match status" value="1"/>
</dbReference>
<dbReference type="InterPro" id="IPR017946">
    <property type="entry name" value="PLC-like_Pdiesterase_TIM-brl"/>
</dbReference>
<dbReference type="AlphaFoldDB" id="A0A1X7GPJ0"/>
<protein>
    <submittedName>
        <fullName evidence="2">Glycerophosphoryl diester phosphodiesterase</fullName>
    </submittedName>
</protein>
<evidence type="ECO:0000259" key="1">
    <source>
        <dbReference type="PROSITE" id="PS51704"/>
    </source>
</evidence>
<name>A0A1X7GPJ0_TRICW</name>
<accession>A0A1X7GPJ0</accession>
<feature type="domain" description="GP-PDE" evidence="1">
    <location>
        <begin position="38"/>
        <end position="310"/>
    </location>
</feature>
<dbReference type="InterPro" id="IPR030395">
    <property type="entry name" value="GP_PDE_dom"/>
</dbReference>
<dbReference type="Pfam" id="PF03009">
    <property type="entry name" value="GDPD"/>
    <property type="match status" value="1"/>
</dbReference>
<dbReference type="GeneID" id="95550037"/>
<dbReference type="SUPFAM" id="SSF51695">
    <property type="entry name" value="PLC-like phosphodiesterases"/>
    <property type="match status" value="1"/>
</dbReference>
<evidence type="ECO:0000313" key="3">
    <source>
        <dbReference type="Proteomes" id="UP000192911"/>
    </source>
</evidence>